<organism evidence="1 2">
    <name type="scientific">Pleurodeles waltl</name>
    <name type="common">Iberian ribbed newt</name>
    <dbReference type="NCBI Taxonomy" id="8319"/>
    <lineage>
        <taxon>Eukaryota</taxon>
        <taxon>Metazoa</taxon>
        <taxon>Chordata</taxon>
        <taxon>Craniata</taxon>
        <taxon>Vertebrata</taxon>
        <taxon>Euteleostomi</taxon>
        <taxon>Amphibia</taxon>
        <taxon>Batrachia</taxon>
        <taxon>Caudata</taxon>
        <taxon>Salamandroidea</taxon>
        <taxon>Salamandridae</taxon>
        <taxon>Pleurodelinae</taxon>
        <taxon>Pleurodeles</taxon>
    </lineage>
</organism>
<accession>A0AAV7KT16</accession>
<reference evidence="1" key="1">
    <citation type="journal article" date="2022" name="bioRxiv">
        <title>Sequencing and chromosome-scale assembly of the giantPleurodeles waltlgenome.</title>
        <authorList>
            <person name="Brown T."/>
            <person name="Elewa A."/>
            <person name="Iarovenko S."/>
            <person name="Subramanian E."/>
            <person name="Araus A.J."/>
            <person name="Petzold A."/>
            <person name="Susuki M."/>
            <person name="Suzuki K.-i.T."/>
            <person name="Hayashi T."/>
            <person name="Toyoda A."/>
            <person name="Oliveira C."/>
            <person name="Osipova E."/>
            <person name="Leigh N.D."/>
            <person name="Simon A."/>
            <person name="Yun M.H."/>
        </authorList>
    </citation>
    <scope>NUCLEOTIDE SEQUENCE</scope>
    <source>
        <strain evidence="1">20211129_DDA</strain>
        <tissue evidence="1">Liver</tissue>
    </source>
</reference>
<evidence type="ECO:0000313" key="1">
    <source>
        <dbReference type="EMBL" id="KAJ1082088.1"/>
    </source>
</evidence>
<gene>
    <name evidence="1" type="ORF">NDU88_002258</name>
</gene>
<protein>
    <submittedName>
        <fullName evidence="1">Uncharacterized protein</fullName>
    </submittedName>
</protein>
<sequence length="185" mass="20265">MELDSKDGEFLLLDNPGKVLCKWLVENIDESGRLITEERDFKAMVLFRSSVKMHGALDEMVYSLLSIINQNKSYCIGHGSCLNETCVRLQAEVNALQAENGHLKAQLRCTSKSELAVQHFQAALSALTCLRNLTYTATSQICSGLFTLQKKELAAAKGVTKASAGTAVFNEEKVGALFGNILQMC</sequence>
<dbReference type="AlphaFoldDB" id="A0AAV7KT16"/>
<name>A0AAV7KT16_PLEWA</name>
<comment type="caution">
    <text evidence="1">The sequence shown here is derived from an EMBL/GenBank/DDBJ whole genome shotgun (WGS) entry which is preliminary data.</text>
</comment>
<proteinExistence type="predicted"/>
<evidence type="ECO:0000313" key="2">
    <source>
        <dbReference type="Proteomes" id="UP001066276"/>
    </source>
</evidence>
<keyword evidence="2" id="KW-1185">Reference proteome</keyword>
<dbReference type="Proteomes" id="UP001066276">
    <property type="component" value="Chromosome 12"/>
</dbReference>
<dbReference type="EMBL" id="JANPWB010000016">
    <property type="protein sequence ID" value="KAJ1082088.1"/>
    <property type="molecule type" value="Genomic_DNA"/>
</dbReference>